<dbReference type="Gene3D" id="3.40.50.300">
    <property type="entry name" value="P-loop containing nucleotide triphosphate hydrolases"/>
    <property type="match status" value="1"/>
</dbReference>
<reference evidence="1" key="1">
    <citation type="submission" date="2017-12" db="EMBL/GenBank/DDBJ databases">
        <title>Pseudomonas sp. MS586 complete sequence.</title>
        <authorList>
            <person name="Lu S."/>
            <person name="Deng P."/>
        </authorList>
    </citation>
    <scope>NUCLEOTIDE SEQUENCE</scope>
    <source>
        <strain evidence="1">MS586</strain>
    </source>
</reference>
<protein>
    <submittedName>
        <fullName evidence="1">Uncharacterized protein</fullName>
    </submittedName>
</protein>
<accession>A0ABM6QHJ2</accession>
<organism evidence="1 2">
    <name type="scientific">Pseudomonas glycinae</name>
    <dbReference type="NCBI Taxonomy" id="1785145"/>
    <lineage>
        <taxon>Bacteria</taxon>
        <taxon>Pseudomonadati</taxon>
        <taxon>Pseudomonadota</taxon>
        <taxon>Gammaproteobacteria</taxon>
        <taxon>Pseudomonadales</taxon>
        <taxon>Pseudomonadaceae</taxon>
        <taxon>Pseudomonas</taxon>
    </lineage>
</organism>
<evidence type="ECO:0000313" key="2">
    <source>
        <dbReference type="Proteomes" id="UP000075187"/>
    </source>
</evidence>
<evidence type="ECO:0000313" key="1">
    <source>
        <dbReference type="EMBL" id="AUG97428.1"/>
    </source>
</evidence>
<dbReference type="EMBL" id="CP014205">
    <property type="protein sequence ID" value="AUG97428.1"/>
    <property type="molecule type" value="Genomic_DNA"/>
</dbReference>
<dbReference type="InterPro" id="IPR027417">
    <property type="entry name" value="P-loop_NTPase"/>
</dbReference>
<proteinExistence type="predicted"/>
<dbReference type="Proteomes" id="UP000075187">
    <property type="component" value="Chromosome"/>
</dbReference>
<name>A0ABM6QHJ2_9PSED</name>
<sequence length="77" mass="8145">MATKKLLVTELPEGATPESVKAAIQRKYDVRVLEVGPVSRKGSITSLQAVYVPADDLSDPAAATTFAQLNQNGSNSE</sequence>
<gene>
    <name evidence="1" type="ORF">AWU82_28550</name>
</gene>
<dbReference type="SUPFAM" id="SSF52540">
    <property type="entry name" value="P-loop containing nucleoside triphosphate hydrolases"/>
    <property type="match status" value="1"/>
</dbReference>
<keyword evidence="2" id="KW-1185">Reference proteome</keyword>